<organism evidence="2 3">
    <name type="scientific">Tricholomella constricta</name>
    <dbReference type="NCBI Taxonomy" id="117010"/>
    <lineage>
        <taxon>Eukaryota</taxon>
        <taxon>Fungi</taxon>
        <taxon>Dikarya</taxon>
        <taxon>Basidiomycota</taxon>
        <taxon>Agaricomycotina</taxon>
        <taxon>Agaricomycetes</taxon>
        <taxon>Agaricomycetidae</taxon>
        <taxon>Agaricales</taxon>
        <taxon>Tricholomatineae</taxon>
        <taxon>Lyophyllaceae</taxon>
        <taxon>Tricholomella</taxon>
    </lineage>
</organism>
<keyword evidence="3" id="KW-1185">Reference proteome</keyword>
<sequence>MASDREIRKQISTSHCHSFTESPQTIYNIIPCSVMATETSEVEARDIAEGPHMLHIDRATGSNGSKKLSASLLTLCNAKPEDMRLTPIIDRRAEVSSTGTTADFSVDDLLPNAEQRASLLHQAAILAVQALTSHVDGFKKYADLPLFQFTPRRPLPEDFRTRTAPVAATLGAQYTPARHAALIREAYLTKLKLNERSFEGRAIPCINDAATNNSIRRIQMAACAVPDSTPLQNLFSLQFGPGLADIIRKMVKQVIKNHCPHPNANEGLAKMFRVINKGHLAQGNPQDHEAALSALDTILMSSFLECWRLNCGFDSTDDYAASNPDPADILDLAKKIVIKHAKRIVPKQPQRFKDDHKYSAENSDVEEGDMVYRNQRLLLRSLIYISLLKRAIADGDFGRIEDFLGIICVSMVGAGKDNTAHEIKHFLFDLKHVWSENFGNIMRDSMIVNFFKKGSNAMPADISAPHLANYSRFLYAAHGFENEWRAPRNMAEAIALIDAFDEKLEIQGISERIAGGGECQLM</sequence>
<evidence type="ECO:0000313" key="3">
    <source>
        <dbReference type="Proteomes" id="UP000565441"/>
    </source>
</evidence>
<dbReference type="Pfam" id="PF20231">
    <property type="entry name" value="DUF6589"/>
    <property type="match status" value="1"/>
</dbReference>
<accession>A0A8H5HGP1</accession>
<dbReference type="AlphaFoldDB" id="A0A8H5HGP1"/>
<dbReference type="InterPro" id="IPR046496">
    <property type="entry name" value="DUF6589"/>
</dbReference>
<dbReference type="OrthoDB" id="2496395at2759"/>
<feature type="domain" description="DUF6589" evidence="1">
    <location>
        <begin position="106"/>
        <end position="504"/>
    </location>
</feature>
<gene>
    <name evidence="2" type="ORF">D9615_004920</name>
</gene>
<comment type="caution">
    <text evidence="2">The sequence shown here is derived from an EMBL/GenBank/DDBJ whole genome shotgun (WGS) entry which is preliminary data.</text>
</comment>
<evidence type="ECO:0000313" key="2">
    <source>
        <dbReference type="EMBL" id="KAF5383037.1"/>
    </source>
</evidence>
<reference evidence="2 3" key="1">
    <citation type="journal article" date="2020" name="ISME J.">
        <title>Uncovering the hidden diversity of litter-decomposition mechanisms in mushroom-forming fungi.</title>
        <authorList>
            <person name="Floudas D."/>
            <person name="Bentzer J."/>
            <person name="Ahren D."/>
            <person name="Johansson T."/>
            <person name="Persson P."/>
            <person name="Tunlid A."/>
        </authorList>
    </citation>
    <scope>NUCLEOTIDE SEQUENCE [LARGE SCALE GENOMIC DNA]</scope>
    <source>
        <strain evidence="2 3">CBS 661.87</strain>
    </source>
</reference>
<proteinExistence type="predicted"/>
<dbReference type="EMBL" id="JAACJP010000007">
    <property type="protein sequence ID" value="KAF5383037.1"/>
    <property type="molecule type" value="Genomic_DNA"/>
</dbReference>
<evidence type="ECO:0000259" key="1">
    <source>
        <dbReference type="Pfam" id="PF20231"/>
    </source>
</evidence>
<dbReference type="Proteomes" id="UP000565441">
    <property type="component" value="Unassembled WGS sequence"/>
</dbReference>
<protein>
    <recommendedName>
        <fullName evidence="1">DUF6589 domain-containing protein</fullName>
    </recommendedName>
</protein>
<name>A0A8H5HGP1_9AGAR</name>